<comment type="similarity">
    <text evidence="7">Belongs to the binding-protein-dependent transport system permease family.</text>
</comment>
<evidence type="ECO:0000313" key="10">
    <source>
        <dbReference type="Proteomes" id="UP000568050"/>
    </source>
</evidence>
<reference evidence="9 10" key="1">
    <citation type="submission" date="2020-08" db="EMBL/GenBank/DDBJ databases">
        <title>Sequencing the genomes of 1000 actinobacteria strains.</title>
        <authorList>
            <person name="Klenk H.-P."/>
        </authorList>
    </citation>
    <scope>NUCLEOTIDE SEQUENCE [LARGE SCALE GENOMIC DNA]</scope>
    <source>
        <strain evidence="9 10">DSM 23040</strain>
    </source>
</reference>
<keyword evidence="9" id="KW-0762">Sugar transport</keyword>
<keyword evidence="4 7" id="KW-0812">Transmembrane</keyword>
<dbReference type="Pfam" id="PF00528">
    <property type="entry name" value="BPD_transp_1"/>
    <property type="match status" value="1"/>
</dbReference>
<dbReference type="PANTHER" id="PTHR43744">
    <property type="entry name" value="ABC TRANSPORTER PERMEASE PROTEIN MG189-RELATED-RELATED"/>
    <property type="match status" value="1"/>
</dbReference>
<evidence type="ECO:0000256" key="3">
    <source>
        <dbReference type="ARBA" id="ARBA00022475"/>
    </source>
</evidence>
<proteinExistence type="inferred from homology"/>
<evidence type="ECO:0000256" key="6">
    <source>
        <dbReference type="ARBA" id="ARBA00023136"/>
    </source>
</evidence>
<protein>
    <submittedName>
        <fullName evidence="9">Multiple sugar transport system permease protein</fullName>
    </submittedName>
</protein>
<evidence type="ECO:0000256" key="1">
    <source>
        <dbReference type="ARBA" id="ARBA00004651"/>
    </source>
</evidence>
<dbReference type="RefSeq" id="WP_183375037.1">
    <property type="nucleotide sequence ID" value="NZ_CBCSFZ010000030.1"/>
</dbReference>
<dbReference type="InterPro" id="IPR035906">
    <property type="entry name" value="MetI-like_sf"/>
</dbReference>
<evidence type="ECO:0000259" key="8">
    <source>
        <dbReference type="PROSITE" id="PS50928"/>
    </source>
</evidence>
<accession>A0A839QXQ8</accession>
<organism evidence="9 10">
    <name type="scientific">Helcobacillus massiliensis</name>
    <dbReference type="NCBI Taxonomy" id="521392"/>
    <lineage>
        <taxon>Bacteria</taxon>
        <taxon>Bacillati</taxon>
        <taxon>Actinomycetota</taxon>
        <taxon>Actinomycetes</taxon>
        <taxon>Micrococcales</taxon>
        <taxon>Dermabacteraceae</taxon>
        <taxon>Helcobacillus</taxon>
    </lineage>
</organism>
<evidence type="ECO:0000256" key="5">
    <source>
        <dbReference type="ARBA" id="ARBA00022989"/>
    </source>
</evidence>
<dbReference type="PANTHER" id="PTHR43744:SF12">
    <property type="entry name" value="ABC TRANSPORTER PERMEASE PROTEIN MG189-RELATED"/>
    <property type="match status" value="1"/>
</dbReference>
<feature type="transmembrane region" description="Helical" evidence="7">
    <location>
        <begin position="248"/>
        <end position="269"/>
    </location>
</feature>
<feature type="domain" description="ABC transmembrane type-1" evidence="8">
    <location>
        <begin position="79"/>
        <end position="269"/>
    </location>
</feature>
<dbReference type="InterPro" id="IPR000515">
    <property type="entry name" value="MetI-like"/>
</dbReference>
<keyword evidence="3" id="KW-1003">Cell membrane</keyword>
<feature type="transmembrane region" description="Helical" evidence="7">
    <location>
        <begin position="114"/>
        <end position="135"/>
    </location>
</feature>
<evidence type="ECO:0000256" key="7">
    <source>
        <dbReference type="RuleBase" id="RU363032"/>
    </source>
</evidence>
<keyword evidence="2 7" id="KW-0813">Transport</keyword>
<evidence type="ECO:0000256" key="2">
    <source>
        <dbReference type="ARBA" id="ARBA00022448"/>
    </source>
</evidence>
<name>A0A839QXQ8_9MICO</name>
<comment type="caution">
    <text evidence="9">The sequence shown here is derived from an EMBL/GenBank/DDBJ whole genome shotgun (WGS) entry which is preliminary data.</text>
</comment>
<keyword evidence="5 7" id="KW-1133">Transmembrane helix</keyword>
<dbReference type="EMBL" id="JACHWP010000001">
    <property type="protein sequence ID" value="MBB3022751.1"/>
    <property type="molecule type" value="Genomic_DNA"/>
</dbReference>
<dbReference type="GO" id="GO:0055085">
    <property type="term" value="P:transmembrane transport"/>
    <property type="evidence" value="ECO:0007669"/>
    <property type="project" value="InterPro"/>
</dbReference>
<comment type="subcellular location">
    <subcellularLocation>
        <location evidence="1 7">Cell membrane</location>
        <topology evidence="1 7">Multi-pass membrane protein</topology>
    </subcellularLocation>
</comment>
<dbReference type="SUPFAM" id="SSF161098">
    <property type="entry name" value="MetI-like"/>
    <property type="match status" value="1"/>
</dbReference>
<feature type="transmembrane region" description="Helical" evidence="7">
    <location>
        <begin position="12"/>
        <end position="36"/>
    </location>
</feature>
<dbReference type="GO" id="GO:0005886">
    <property type="term" value="C:plasma membrane"/>
    <property type="evidence" value="ECO:0007669"/>
    <property type="project" value="UniProtKB-SubCell"/>
</dbReference>
<dbReference type="Gene3D" id="1.10.3720.10">
    <property type="entry name" value="MetI-like"/>
    <property type="match status" value="1"/>
</dbReference>
<dbReference type="CDD" id="cd06261">
    <property type="entry name" value="TM_PBP2"/>
    <property type="match status" value="1"/>
</dbReference>
<keyword evidence="10" id="KW-1185">Reference proteome</keyword>
<evidence type="ECO:0000256" key="4">
    <source>
        <dbReference type="ARBA" id="ARBA00022692"/>
    </source>
</evidence>
<evidence type="ECO:0000313" key="9">
    <source>
        <dbReference type="EMBL" id="MBB3022751.1"/>
    </source>
</evidence>
<feature type="transmembrane region" description="Helical" evidence="7">
    <location>
        <begin position="85"/>
        <end position="107"/>
    </location>
</feature>
<dbReference type="AlphaFoldDB" id="A0A839QXQ8"/>
<feature type="transmembrane region" description="Helical" evidence="7">
    <location>
        <begin position="147"/>
        <end position="165"/>
    </location>
</feature>
<gene>
    <name evidence="9" type="ORF">FHX50_000999</name>
</gene>
<dbReference type="Proteomes" id="UP000568050">
    <property type="component" value="Unassembled WGS sequence"/>
</dbReference>
<sequence>MTVRPSHRNRPGAAGALFAYVVMTAAALLTLAPIALSTMTALRAPTDFLSQGPLHLPNPPTLENVTQLFTREDSFITPFAVTAQMVAVILAGQIVFSVMAAYAFAFLRFRGRDALFWLFISTLMVPQVVVIIPLFLALSELGLRNTFFALVIPFVFGSPYAVFLLRQNFRSVPQELIDAMRVDGAGHLRILWNLVVPLNRPIIVTLVIITVVTHWNSFLWPLIITKGPDWRTLTVATSALSTQYNANWTLVMAATTLALIPLILLYFAFQKQVANSISGTELR</sequence>
<dbReference type="PROSITE" id="PS50928">
    <property type="entry name" value="ABC_TM1"/>
    <property type="match status" value="1"/>
</dbReference>
<keyword evidence="6 7" id="KW-0472">Membrane</keyword>